<evidence type="ECO:0000313" key="3">
    <source>
        <dbReference type="Proteomes" id="UP001066276"/>
    </source>
</evidence>
<dbReference type="AlphaFoldDB" id="A0AAV7QNA8"/>
<feature type="compositionally biased region" description="Basic and acidic residues" evidence="1">
    <location>
        <begin position="9"/>
        <end position="20"/>
    </location>
</feature>
<reference evidence="2" key="1">
    <citation type="journal article" date="2022" name="bioRxiv">
        <title>Sequencing and chromosome-scale assembly of the giantPleurodeles waltlgenome.</title>
        <authorList>
            <person name="Brown T."/>
            <person name="Elewa A."/>
            <person name="Iarovenko S."/>
            <person name="Subramanian E."/>
            <person name="Araus A.J."/>
            <person name="Petzold A."/>
            <person name="Susuki M."/>
            <person name="Suzuki K.-i.T."/>
            <person name="Hayashi T."/>
            <person name="Toyoda A."/>
            <person name="Oliveira C."/>
            <person name="Osipova E."/>
            <person name="Leigh N.D."/>
            <person name="Simon A."/>
            <person name="Yun M.H."/>
        </authorList>
    </citation>
    <scope>NUCLEOTIDE SEQUENCE</scope>
    <source>
        <strain evidence="2">20211129_DDA</strain>
        <tissue evidence="2">Liver</tissue>
    </source>
</reference>
<dbReference type="Proteomes" id="UP001066276">
    <property type="component" value="Chromosome 6"/>
</dbReference>
<feature type="region of interest" description="Disordered" evidence="1">
    <location>
        <begin position="91"/>
        <end position="123"/>
    </location>
</feature>
<evidence type="ECO:0000256" key="1">
    <source>
        <dbReference type="SAM" id="MobiDB-lite"/>
    </source>
</evidence>
<proteinExistence type="predicted"/>
<feature type="compositionally biased region" description="Polar residues" evidence="1">
    <location>
        <begin position="162"/>
        <end position="172"/>
    </location>
</feature>
<protein>
    <submittedName>
        <fullName evidence="2">Uncharacterized protein</fullName>
    </submittedName>
</protein>
<sequence length="213" mass="23325">MLAALLCHRTGDCPTGRRDPASGTSPTPCKNFLASQLSSIEFKSSEQGTARPGDATLLPELRTPAIDQAAFNKATQPHPIKIKERKEEELLQQAPSKGAIDTQQSRAELHKQRQAQGYRMEEDQVVEPQGDLERMIAHMGAEAIKRGKDWLRAKMEDKGEGMQNTDKPNTSDLPPVIEASGKGSPLPPRKASKRQRTEGGPVKKTPKKARGTD</sequence>
<feature type="compositionally biased region" description="Basic residues" evidence="1">
    <location>
        <begin position="204"/>
        <end position="213"/>
    </location>
</feature>
<gene>
    <name evidence="2" type="ORF">NDU88_007284</name>
</gene>
<feature type="region of interest" description="Disordered" evidence="1">
    <location>
        <begin position="9"/>
        <end position="30"/>
    </location>
</feature>
<organism evidence="2 3">
    <name type="scientific">Pleurodeles waltl</name>
    <name type="common">Iberian ribbed newt</name>
    <dbReference type="NCBI Taxonomy" id="8319"/>
    <lineage>
        <taxon>Eukaryota</taxon>
        <taxon>Metazoa</taxon>
        <taxon>Chordata</taxon>
        <taxon>Craniata</taxon>
        <taxon>Vertebrata</taxon>
        <taxon>Euteleostomi</taxon>
        <taxon>Amphibia</taxon>
        <taxon>Batrachia</taxon>
        <taxon>Caudata</taxon>
        <taxon>Salamandroidea</taxon>
        <taxon>Salamandridae</taxon>
        <taxon>Pleurodelinae</taxon>
        <taxon>Pleurodeles</taxon>
    </lineage>
</organism>
<comment type="caution">
    <text evidence="2">The sequence shown here is derived from an EMBL/GenBank/DDBJ whole genome shotgun (WGS) entry which is preliminary data.</text>
</comment>
<name>A0AAV7QNA8_PLEWA</name>
<feature type="region of interest" description="Disordered" evidence="1">
    <location>
        <begin position="150"/>
        <end position="213"/>
    </location>
</feature>
<dbReference type="EMBL" id="JANPWB010000010">
    <property type="protein sequence ID" value="KAJ1140947.1"/>
    <property type="molecule type" value="Genomic_DNA"/>
</dbReference>
<keyword evidence="3" id="KW-1185">Reference proteome</keyword>
<feature type="compositionally biased region" description="Basic and acidic residues" evidence="1">
    <location>
        <begin position="150"/>
        <end position="160"/>
    </location>
</feature>
<accession>A0AAV7QNA8</accession>
<evidence type="ECO:0000313" key="2">
    <source>
        <dbReference type="EMBL" id="KAJ1140947.1"/>
    </source>
</evidence>